<evidence type="ECO:0000313" key="3">
    <source>
        <dbReference type="EMBL" id="CAG5109263.1"/>
    </source>
</evidence>
<feature type="region of interest" description="Disordered" evidence="1">
    <location>
        <begin position="546"/>
        <end position="567"/>
    </location>
</feature>
<accession>A0A8J2HSJ2</accession>
<dbReference type="PANTHER" id="PTHR33395">
    <property type="entry name" value="TRANSCRIPTASE, PUTATIVE-RELATED-RELATED"/>
    <property type="match status" value="1"/>
</dbReference>
<dbReference type="Pfam" id="PF03372">
    <property type="entry name" value="Exo_endo_phos"/>
    <property type="match status" value="1"/>
</dbReference>
<dbReference type="SUPFAM" id="SSF56219">
    <property type="entry name" value="DNase I-like"/>
    <property type="match status" value="1"/>
</dbReference>
<dbReference type="OrthoDB" id="7634906at2759"/>
<evidence type="ECO:0000313" key="4">
    <source>
        <dbReference type="Proteomes" id="UP000786811"/>
    </source>
</evidence>
<dbReference type="Gene3D" id="3.60.10.10">
    <property type="entry name" value="Endonuclease/exonuclease/phosphatase"/>
    <property type="match status" value="1"/>
</dbReference>
<dbReference type="InterPro" id="IPR036691">
    <property type="entry name" value="Endo/exonu/phosph_ase_sf"/>
</dbReference>
<organism evidence="3 4">
    <name type="scientific">Cotesia congregata</name>
    <name type="common">Parasitoid wasp</name>
    <name type="synonym">Apanteles congregatus</name>
    <dbReference type="NCBI Taxonomy" id="51543"/>
    <lineage>
        <taxon>Eukaryota</taxon>
        <taxon>Metazoa</taxon>
        <taxon>Ecdysozoa</taxon>
        <taxon>Arthropoda</taxon>
        <taxon>Hexapoda</taxon>
        <taxon>Insecta</taxon>
        <taxon>Pterygota</taxon>
        <taxon>Neoptera</taxon>
        <taxon>Endopterygota</taxon>
        <taxon>Hymenoptera</taxon>
        <taxon>Apocrita</taxon>
        <taxon>Ichneumonoidea</taxon>
        <taxon>Braconidae</taxon>
        <taxon>Microgastrinae</taxon>
        <taxon>Cotesia</taxon>
    </lineage>
</organism>
<comment type="caution">
    <text evidence="3">The sequence shown here is derived from an EMBL/GenBank/DDBJ whole genome shotgun (WGS) entry which is preliminary data.</text>
</comment>
<sequence>MQIIIRSEMSSLKNIFKELIREEINNVYGGLKNEIIEIKNSLNQFKEICHLFSNNNNDQSADISNQNNNRTSIRKNVERILITPINNQESNVTLQQITDNINVIELGVGVNSVRKNQGGKVTLEVENEADKISILNEIKRLSIVMLNICGLIYHKDELNSWINITKPDLICLTETHISEDVLDCELNIDNYNFSRTNTLNKRTGGVITYIKKSISFITLVTSDELIQGTWINVVQLKGKSQLTVCNLYRSPNSSINYFCDKFINFIENFVDTDKIIILGDFNVDISKNTHYSTKLLNECAFLGFKQKIEKPTRTTFTSDTRIDLVFTNFHLDTSVLLTPRISDHNIVILNVRKINNPNEDLVYYTRNKKKNLDYDLFLSKLDDKVNNIIYKNDLNNTFDFIEFNAAVNTILDDMMLILDEMAPKIRKVIKAKWNNKSWVTMELIDKMKVRDKAFVECKKSKESYDIAKYKKLRNNIIVELRNNKRKYYEDHIDKNRSDSRKLWMYLKEVLSRDYYDRSRSSSYSESRSRSRDSFLRGKSRDYYSCARSRDHHVRRRPRNRHSRVRSRDRFSRALDQEIVVRVLIQEKKKYENIQALAADLGVNNRLIIQENENSQTVVAAQLTQLDESILKEIGKRLDPDNATGPPIEQEIALRWTEILEKGLPKEEKLELLKKFSTPENSITSSISEEEVDKLVVLELVSDVCRVLSEVQREESLTRKALVHTNLNSSLRETLNATTIGEMLFGKELESQIKIAKTLERTSKKLKSSDKPSKQQKTASARSV</sequence>
<protein>
    <recommendedName>
        <fullName evidence="2">Endonuclease/exonuclease/phosphatase domain-containing protein</fullName>
    </recommendedName>
</protein>
<dbReference type="InterPro" id="IPR005135">
    <property type="entry name" value="Endo/exonuclease/phosphatase"/>
</dbReference>
<dbReference type="AlphaFoldDB" id="A0A8J2HSJ2"/>
<evidence type="ECO:0000256" key="1">
    <source>
        <dbReference type="SAM" id="MobiDB-lite"/>
    </source>
</evidence>
<evidence type="ECO:0000259" key="2">
    <source>
        <dbReference type="Pfam" id="PF03372"/>
    </source>
</evidence>
<name>A0A8J2HSJ2_COTCN</name>
<feature type="region of interest" description="Disordered" evidence="1">
    <location>
        <begin position="762"/>
        <end position="783"/>
    </location>
</feature>
<feature type="domain" description="Endonuclease/exonuclease/phosphatase" evidence="2">
    <location>
        <begin position="152"/>
        <end position="344"/>
    </location>
</feature>
<gene>
    <name evidence="3" type="ORF">HICCMSTLAB_LOCUS13899</name>
</gene>
<reference evidence="3" key="1">
    <citation type="submission" date="2021-04" db="EMBL/GenBank/DDBJ databases">
        <authorList>
            <person name="Chebbi M.A.C M."/>
        </authorList>
    </citation>
    <scope>NUCLEOTIDE SEQUENCE</scope>
</reference>
<proteinExistence type="predicted"/>
<feature type="compositionally biased region" description="Basic and acidic residues" evidence="1">
    <location>
        <begin position="762"/>
        <end position="772"/>
    </location>
</feature>
<dbReference type="EMBL" id="CAJNRD030001124">
    <property type="protein sequence ID" value="CAG5109263.1"/>
    <property type="molecule type" value="Genomic_DNA"/>
</dbReference>
<dbReference type="PANTHER" id="PTHR33395:SF22">
    <property type="entry name" value="REVERSE TRANSCRIPTASE DOMAIN-CONTAINING PROTEIN"/>
    <property type="match status" value="1"/>
</dbReference>
<dbReference type="Proteomes" id="UP000786811">
    <property type="component" value="Unassembled WGS sequence"/>
</dbReference>
<dbReference type="GO" id="GO:0003824">
    <property type="term" value="F:catalytic activity"/>
    <property type="evidence" value="ECO:0007669"/>
    <property type="project" value="InterPro"/>
</dbReference>
<keyword evidence="4" id="KW-1185">Reference proteome</keyword>
<feature type="compositionally biased region" description="Basic residues" evidence="1">
    <location>
        <begin position="549"/>
        <end position="564"/>
    </location>
</feature>